<dbReference type="PANTHER" id="PTHR43404">
    <property type="entry name" value="LIPOPOLYSACCHARIDE CHOLINEPHOSPHOTRANSFERASE LICD"/>
    <property type="match status" value="1"/>
</dbReference>
<dbReference type="EMBL" id="CP036246">
    <property type="protein sequence ID" value="QEP41283.1"/>
    <property type="molecule type" value="Genomic_DNA"/>
</dbReference>
<organism evidence="2 3">
    <name type="scientific">Arcobacter porcinus</name>
    <dbReference type="NCBI Taxonomy" id="1935204"/>
    <lineage>
        <taxon>Bacteria</taxon>
        <taxon>Pseudomonadati</taxon>
        <taxon>Campylobacterota</taxon>
        <taxon>Epsilonproteobacteria</taxon>
        <taxon>Campylobacterales</taxon>
        <taxon>Arcobacteraceae</taxon>
        <taxon>Arcobacter</taxon>
    </lineage>
</organism>
<name>A0A5C2HEE2_9BACT</name>
<accession>A0A5C2HEE2</accession>
<keyword evidence="1" id="KW-0472">Membrane</keyword>
<protein>
    <recommendedName>
        <fullName evidence="4">LicD family protein</fullName>
    </recommendedName>
</protein>
<dbReference type="Proteomes" id="UP000322644">
    <property type="component" value="Chromosome"/>
</dbReference>
<evidence type="ECO:0008006" key="4">
    <source>
        <dbReference type="Google" id="ProtNLM"/>
    </source>
</evidence>
<dbReference type="PANTHER" id="PTHR43404:SF1">
    <property type="entry name" value="MNN4P"/>
    <property type="match status" value="1"/>
</dbReference>
<proteinExistence type="predicted"/>
<dbReference type="AlphaFoldDB" id="A0A5C2HEE2"/>
<evidence type="ECO:0000256" key="1">
    <source>
        <dbReference type="SAM" id="Phobius"/>
    </source>
</evidence>
<evidence type="ECO:0000313" key="3">
    <source>
        <dbReference type="Proteomes" id="UP000322644"/>
    </source>
</evidence>
<dbReference type="RefSeq" id="WP_066386857.1">
    <property type="nucleotide sequence ID" value="NZ_CP036246.2"/>
</dbReference>
<dbReference type="InterPro" id="IPR052942">
    <property type="entry name" value="LPS_cholinephosphotransferase"/>
</dbReference>
<keyword evidence="1" id="KW-1133">Transmembrane helix</keyword>
<sequence length="410" mass="48246">MIKKSYKLIEFGNKDHNILVLFCIAIFAFTLTFVSTFSLSCAKLSFNQVFKKNVKSALRRAAWFVRNSYLKLRIINDDNFDFTEDLEIEEVKTVESFLKNRKNSLENSAYQAEYLFLLSFYLHCYLQNNDLEKAKPFINEFKEISNEILKYIYVAQNTSQNINIEKSKKIDDADSEEFIKQAREILKIFSKYVSKEIYPWYVISGTFLGLHRERGFLKHDIDLDFGINYEDIENIDDFIQVLKKLPNITIKNIIYMPNIKIEKDEIFYDNRIGIIKLIDKSGIQIDLFIHYRQNGKIVHGSKIHLWENSPFELVIDNLEGIELYCPNNADVYLTENYGDWRTPVKEFSCSTGTPNLTVVSNFYSISFFLRRLVFITQGKEPKMSYEKVLSMLENQKIVVDKKINIPFIKE</sequence>
<reference evidence="2 3" key="2">
    <citation type="submission" date="2019-09" db="EMBL/GenBank/DDBJ databases">
        <title>Taxonomic note: a critical rebuttal of the proposed division of the genus Arcobacter into six genera, emended descriptions of Arcobacter anaerophilus and the genus Arcobacter, and an assessment of genus-level boundaries for Epsilonproteobacteria using in silico genomic comparator tools.</title>
        <authorList>
            <person name="On S.L.W."/>
            <person name="Miller W.G."/>
            <person name="Biggs P."/>
            <person name="Cornelius A."/>
            <person name="Vandamme P."/>
        </authorList>
    </citation>
    <scope>NUCLEOTIDE SEQUENCE [LARGE SCALE GENOMIC DNA]</scope>
    <source>
        <strain evidence="2 3">CCUG 56899</strain>
    </source>
</reference>
<gene>
    <name evidence="2" type="ORF">APORC_1717</name>
</gene>
<evidence type="ECO:0000313" key="2">
    <source>
        <dbReference type="EMBL" id="QEP41283.1"/>
    </source>
</evidence>
<dbReference type="KEGG" id="apoc:APORC_1717"/>
<feature type="transmembrane region" description="Helical" evidence="1">
    <location>
        <begin position="20"/>
        <end position="39"/>
    </location>
</feature>
<reference evidence="2 3" key="1">
    <citation type="submission" date="2019-09" db="EMBL/GenBank/DDBJ databases">
        <title>Complete genome sequencing of four Arcobacter species reveals a diverse suite of mobile elements.</title>
        <authorList>
            <person name="Miller W.G."/>
            <person name="Yee E."/>
            <person name="Bono J.L."/>
        </authorList>
    </citation>
    <scope>NUCLEOTIDE SEQUENCE [LARGE SCALE GENOMIC DNA]</scope>
    <source>
        <strain evidence="2 3">CCUG 56899</strain>
    </source>
</reference>
<keyword evidence="1" id="KW-0812">Transmembrane</keyword>